<evidence type="ECO:0000259" key="1">
    <source>
        <dbReference type="Pfam" id="PF01636"/>
    </source>
</evidence>
<comment type="caution">
    <text evidence="2">The sequence shown here is derived from an EMBL/GenBank/DDBJ whole genome shotgun (WGS) entry which is preliminary data.</text>
</comment>
<keyword evidence="3" id="KW-1185">Reference proteome</keyword>
<dbReference type="InterPro" id="IPR052077">
    <property type="entry name" value="CcrZ_PhaseVar_Mediator"/>
</dbReference>
<dbReference type="Pfam" id="PF01636">
    <property type="entry name" value="APH"/>
    <property type="match status" value="1"/>
</dbReference>
<dbReference type="RefSeq" id="WP_386418574.1">
    <property type="nucleotide sequence ID" value="NZ_JBHSZO010000059.1"/>
</dbReference>
<dbReference type="SUPFAM" id="SSF56112">
    <property type="entry name" value="Protein kinase-like (PK-like)"/>
    <property type="match status" value="1"/>
</dbReference>
<dbReference type="Proteomes" id="UP001596413">
    <property type="component" value="Unassembled WGS sequence"/>
</dbReference>
<protein>
    <submittedName>
        <fullName evidence="2">Phosphotransferase family protein</fullName>
    </submittedName>
</protein>
<dbReference type="Gene3D" id="3.90.1200.10">
    <property type="match status" value="1"/>
</dbReference>
<sequence>MPIDPPSPPTWAANLSNRIRLEAHHRLPWINGRRVLQGHHNRNVVVPLGRLARVVPSLEGTTHVKFRTPLRTLEVVPRLWTDEYTLLQAIRPYVENVPLPLARHGHWTVHSYVNGDPLGYLFPRREQPLDDKLLRLIAELMRTVASVPKAALPPVRPDWPTRDDSRGFLHRLITFSEEQVRKRYLPEFGVLFARLGIPDDAITRFRDRARKLSARSLCLVHADLHRDNIIKQGPDLHILDWELALYGDPLHELATHLVRMGYDENERKRMRGYWADEALPAHSNALDDDLPVYLDFECVQSVLTDTMRAARSLRPQPSASALEGAAGAIRRALAKAERPLDLPWIPDEGKTIDALCEWQSQPGNRPGRRLLSRH</sequence>
<dbReference type="InterPro" id="IPR011009">
    <property type="entry name" value="Kinase-like_dom_sf"/>
</dbReference>
<name>A0ABW2GP61_9ACTN</name>
<dbReference type="InterPro" id="IPR002575">
    <property type="entry name" value="Aminoglycoside_PTrfase"/>
</dbReference>
<evidence type="ECO:0000313" key="2">
    <source>
        <dbReference type="EMBL" id="MFC7221310.1"/>
    </source>
</evidence>
<gene>
    <name evidence="2" type="ORF">ACFQLX_24555</name>
</gene>
<dbReference type="PANTHER" id="PTHR40086:SF1">
    <property type="entry name" value="CELL CYCLE REGULATOR CCRZ"/>
    <property type="match status" value="1"/>
</dbReference>
<organism evidence="2 3">
    <name type="scientific">Streptomyces polyrhachis</name>
    <dbReference type="NCBI Taxonomy" id="1282885"/>
    <lineage>
        <taxon>Bacteria</taxon>
        <taxon>Bacillati</taxon>
        <taxon>Actinomycetota</taxon>
        <taxon>Actinomycetes</taxon>
        <taxon>Kitasatosporales</taxon>
        <taxon>Streptomycetaceae</taxon>
        <taxon>Streptomyces</taxon>
    </lineage>
</organism>
<accession>A0ABW2GP61</accession>
<reference evidence="3" key="1">
    <citation type="journal article" date="2019" name="Int. J. Syst. Evol. Microbiol.">
        <title>The Global Catalogue of Microorganisms (GCM) 10K type strain sequencing project: providing services to taxonomists for standard genome sequencing and annotation.</title>
        <authorList>
            <consortium name="The Broad Institute Genomics Platform"/>
            <consortium name="The Broad Institute Genome Sequencing Center for Infectious Disease"/>
            <person name="Wu L."/>
            <person name="Ma J."/>
        </authorList>
    </citation>
    <scope>NUCLEOTIDE SEQUENCE [LARGE SCALE GENOMIC DNA]</scope>
    <source>
        <strain evidence="3">CGMCC 1.13681</strain>
    </source>
</reference>
<dbReference type="EMBL" id="JBHSZO010000059">
    <property type="protein sequence ID" value="MFC7221310.1"/>
    <property type="molecule type" value="Genomic_DNA"/>
</dbReference>
<evidence type="ECO:0000313" key="3">
    <source>
        <dbReference type="Proteomes" id="UP001596413"/>
    </source>
</evidence>
<feature type="domain" description="Aminoglycoside phosphotransferase" evidence="1">
    <location>
        <begin position="82"/>
        <end position="275"/>
    </location>
</feature>
<dbReference type="PANTHER" id="PTHR40086">
    <property type="entry name" value="PHOSPHOTRANSFERASE YTMP-RELATED"/>
    <property type="match status" value="1"/>
</dbReference>
<proteinExistence type="predicted"/>